<dbReference type="GO" id="GO:0016747">
    <property type="term" value="F:acyltransferase activity, transferring groups other than amino-acyl groups"/>
    <property type="evidence" value="ECO:0007669"/>
    <property type="project" value="InterPro"/>
</dbReference>
<gene>
    <name evidence="4" type="ORF">CGERO_00515</name>
</gene>
<keyword evidence="5" id="KW-1185">Reference proteome</keyword>
<dbReference type="GO" id="GO:1901137">
    <property type="term" value="P:carbohydrate derivative biosynthetic process"/>
    <property type="evidence" value="ECO:0007669"/>
    <property type="project" value="UniProtKB-ARBA"/>
</dbReference>
<proteinExistence type="predicted"/>
<dbReference type="PANTHER" id="PTHR45947">
    <property type="entry name" value="SULFOQUINOVOSYL TRANSFERASE SQD2"/>
    <property type="match status" value="1"/>
</dbReference>
<dbReference type="InterPro" id="IPR000182">
    <property type="entry name" value="GNAT_dom"/>
</dbReference>
<evidence type="ECO:0000259" key="3">
    <source>
        <dbReference type="PROSITE" id="PS51186"/>
    </source>
</evidence>
<protein>
    <submittedName>
        <fullName evidence="4">Putative glycosyl transferase</fullName>
    </submittedName>
</protein>
<evidence type="ECO:0000313" key="5">
    <source>
        <dbReference type="Proteomes" id="UP000271587"/>
    </source>
</evidence>
<dbReference type="AlphaFoldDB" id="A0A3G6IXE3"/>
<dbReference type="CDD" id="cd04301">
    <property type="entry name" value="NAT_SF"/>
    <property type="match status" value="1"/>
</dbReference>
<dbReference type="InterPro" id="IPR050194">
    <property type="entry name" value="Glycosyltransferase_grp1"/>
</dbReference>
<name>A0A3G6IXE3_9CORY</name>
<dbReference type="GO" id="GO:1903509">
    <property type="term" value="P:liposaccharide metabolic process"/>
    <property type="evidence" value="ECO:0007669"/>
    <property type="project" value="UniProtKB-ARBA"/>
</dbReference>
<dbReference type="Gene3D" id="3.40.630.30">
    <property type="match status" value="1"/>
</dbReference>
<dbReference type="Proteomes" id="UP000271587">
    <property type="component" value="Chromosome"/>
</dbReference>
<organism evidence="4 5">
    <name type="scientific">Corynebacterium gerontici</name>
    <dbReference type="NCBI Taxonomy" id="2079234"/>
    <lineage>
        <taxon>Bacteria</taxon>
        <taxon>Bacillati</taxon>
        <taxon>Actinomycetota</taxon>
        <taxon>Actinomycetes</taxon>
        <taxon>Mycobacteriales</taxon>
        <taxon>Corynebacteriaceae</taxon>
        <taxon>Corynebacterium</taxon>
    </lineage>
</organism>
<reference evidence="4 5" key="1">
    <citation type="submission" date="2018-11" db="EMBL/GenBank/DDBJ databases">
        <authorList>
            <person name="Kleinhagauer T."/>
            <person name="Glaeser S.P."/>
            <person name="Spergser J."/>
            <person name="Ruckert C."/>
            <person name="Kaempfer P."/>
            <person name="Busse H.-J."/>
        </authorList>
    </citation>
    <scope>NUCLEOTIDE SEQUENCE [LARGE SCALE GENOMIC DNA]</scope>
    <source>
        <strain evidence="4 5">W8</strain>
    </source>
</reference>
<dbReference type="CDD" id="cd03794">
    <property type="entry name" value="GT4_WbuB-like"/>
    <property type="match status" value="1"/>
</dbReference>
<accession>A0A3G6IXE3</accession>
<dbReference type="InterPro" id="IPR016181">
    <property type="entry name" value="Acyl_CoA_acyltransferase"/>
</dbReference>
<dbReference type="RefSeq" id="WP_123932769.1">
    <property type="nucleotide sequence ID" value="NZ_CP033897.1"/>
</dbReference>
<feature type="domain" description="N-acetyltransferase" evidence="3">
    <location>
        <begin position="433"/>
        <end position="628"/>
    </location>
</feature>
<evidence type="ECO:0000256" key="2">
    <source>
        <dbReference type="ARBA" id="ARBA00022679"/>
    </source>
</evidence>
<dbReference type="GO" id="GO:0016758">
    <property type="term" value="F:hexosyltransferase activity"/>
    <property type="evidence" value="ECO:0007669"/>
    <property type="project" value="TreeGrafter"/>
</dbReference>
<dbReference type="OrthoDB" id="3180470at2"/>
<keyword evidence="1" id="KW-0328">Glycosyltransferase</keyword>
<dbReference type="SUPFAM" id="SSF53756">
    <property type="entry name" value="UDP-Glycosyltransferase/glycogen phosphorylase"/>
    <property type="match status" value="1"/>
</dbReference>
<dbReference type="SUPFAM" id="SSF55729">
    <property type="entry name" value="Acyl-CoA N-acyltransferases (Nat)"/>
    <property type="match status" value="1"/>
</dbReference>
<sequence>MTRPRTIFITQWYPPEPGPAVVPHVIAQAVAHNDWDVDVLTGFPNYPTGRLPEGWKMSWLQRSVRDGVRVWRVPLFASHDASAIKRIANYGSFGLSASAGYAWARLSGKLQRPEVQWVSYSPVTVGIAQLVARAIDGTPTVVWVGDLWPDTVGVSGLEGARGLMRLAGKAMHAWCNLLYAQAEAIVVISPGVREVLISRGVPEHKVHFIPVAPDEQVFQPCSVQQRAQARDHYGTQGQRRVLLYAGAMGEAQELQTLIRAAARAGAEGPEVVLAGSGTQEEELMALAADLGAPVRFLGRVPQEEMTQLLAAADAAYIGLADAPLSGITMPSKTQSIIASHTPILCCAFGDVAAVVLENDLGLVSAPGDVDALAQTLRDFAAASDSELAAWRANAAKAHRERFSASIVGERTSTLLREVADGGKAIDAPTDEVEAVAGIAARDARALAHLHVRAFPGFFLAQLGPKFLSRFYRGYAHDPSAVGITYRKRGRVIGSVVGTTDPNGFYSRLLKRDLFGFGWTAAMAALRNPKAAGRLFQGLFYRGEEAAEIPGAALLASVCLDPEERGGGLGKQMIRDFFGECARRGAGTVVLTTDAENNDAVNTMYQRLGGKLVDSYTTSRGRKMNKYAYELEELGFDVAK</sequence>
<keyword evidence="2 4" id="KW-0808">Transferase</keyword>
<dbReference type="EMBL" id="CP033897">
    <property type="protein sequence ID" value="AZA10441.1"/>
    <property type="molecule type" value="Genomic_DNA"/>
</dbReference>
<dbReference type="PANTHER" id="PTHR45947:SF3">
    <property type="entry name" value="SULFOQUINOVOSYL TRANSFERASE SQD2"/>
    <property type="match status" value="1"/>
</dbReference>
<dbReference type="Pfam" id="PF13692">
    <property type="entry name" value="Glyco_trans_1_4"/>
    <property type="match status" value="1"/>
</dbReference>
<evidence type="ECO:0000256" key="1">
    <source>
        <dbReference type="ARBA" id="ARBA00022676"/>
    </source>
</evidence>
<evidence type="ECO:0000313" key="4">
    <source>
        <dbReference type="EMBL" id="AZA10441.1"/>
    </source>
</evidence>
<dbReference type="InterPro" id="IPR028098">
    <property type="entry name" value="Glyco_trans_4-like_N"/>
</dbReference>
<dbReference type="KEGG" id="cgk:CGERO_00515"/>
<dbReference type="Gene3D" id="3.40.50.2000">
    <property type="entry name" value="Glycogen Phosphorylase B"/>
    <property type="match status" value="2"/>
</dbReference>
<dbReference type="Pfam" id="PF00583">
    <property type="entry name" value="Acetyltransf_1"/>
    <property type="match status" value="1"/>
</dbReference>
<dbReference type="PROSITE" id="PS51186">
    <property type="entry name" value="GNAT"/>
    <property type="match status" value="1"/>
</dbReference>
<dbReference type="Pfam" id="PF13579">
    <property type="entry name" value="Glyco_trans_4_4"/>
    <property type="match status" value="1"/>
</dbReference>